<dbReference type="InterPro" id="IPR002938">
    <property type="entry name" value="FAD-bd"/>
</dbReference>
<evidence type="ECO:0000256" key="1">
    <source>
        <dbReference type="ARBA" id="ARBA00006987"/>
    </source>
</evidence>
<organism evidence="7 8">
    <name type="scientific">Pigmentiphaga kullae</name>
    <dbReference type="NCBI Taxonomy" id="151784"/>
    <lineage>
        <taxon>Bacteria</taxon>
        <taxon>Pseudomonadati</taxon>
        <taxon>Pseudomonadota</taxon>
        <taxon>Betaproteobacteria</taxon>
        <taxon>Burkholderiales</taxon>
        <taxon>Alcaligenaceae</taxon>
        <taxon>Pigmentiphaga</taxon>
    </lineage>
</organism>
<name>A0A4Q7NDN4_9BURK</name>
<dbReference type="SUPFAM" id="SSF53850">
    <property type="entry name" value="Periplasmic binding protein-like II"/>
    <property type="match status" value="1"/>
</dbReference>
<feature type="domain" description="FAD-binding" evidence="6">
    <location>
        <begin position="344"/>
        <end position="698"/>
    </location>
</feature>
<dbReference type="AlphaFoldDB" id="A0A4Q7NDN4"/>
<evidence type="ECO:0000259" key="6">
    <source>
        <dbReference type="Pfam" id="PF01494"/>
    </source>
</evidence>
<dbReference type="Gene3D" id="3.40.190.10">
    <property type="entry name" value="Periplasmic binding protein-like II"/>
    <property type="match status" value="1"/>
</dbReference>
<dbReference type="GO" id="GO:0071949">
    <property type="term" value="F:FAD binding"/>
    <property type="evidence" value="ECO:0007669"/>
    <property type="project" value="InterPro"/>
</dbReference>
<evidence type="ECO:0000256" key="2">
    <source>
        <dbReference type="ARBA" id="ARBA00023002"/>
    </source>
</evidence>
<reference evidence="7 8" key="1">
    <citation type="submission" date="2019-02" db="EMBL/GenBank/DDBJ databases">
        <title>Genomic Encyclopedia of Type Strains, Phase IV (KMG-IV): sequencing the most valuable type-strain genomes for metagenomic binning, comparative biology and taxonomic classification.</title>
        <authorList>
            <person name="Goeker M."/>
        </authorList>
    </citation>
    <scope>NUCLEOTIDE SEQUENCE [LARGE SCALE GENOMIC DNA]</scope>
    <source>
        <strain evidence="7 8">K24</strain>
    </source>
</reference>
<dbReference type="EMBL" id="SGXC01000002">
    <property type="protein sequence ID" value="RZS81136.1"/>
    <property type="molecule type" value="Genomic_DNA"/>
</dbReference>
<keyword evidence="2" id="KW-0560">Oxidoreductase</keyword>
<protein>
    <submittedName>
        <fullName evidence="7">Tripartite-type tricarboxylate transporter receptor subunit TctC</fullName>
    </submittedName>
</protein>
<feature type="chain" id="PRO_5020558209" evidence="5">
    <location>
        <begin position="20"/>
        <end position="765"/>
    </location>
</feature>
<dbReference type="Pfam" id="PF01494">
    <property type="entry name" value="FAD_binding_3"/>
    <property type="match status" value="1"/>
</dbReference>
<dbReference type="PANTHER" id="PTHR13789:SF268">
    <property type="entry name" value="5-METHYLPHENAZINE-1-CARBOXYLATE 1-MONOOXYGENASE"/>
    <property type="match status" value="1"/>
</dbReference>
<proteinExistence type="inferred from homology"/>
<keyword evidence="3" id="KW-0503">Monooxygenase</keyword>
<dbReference type="Gene3D" id="3.50.50.60">
    <property type="entry name" value="FAD/NAD(P)-binding domain"/>
    <property type="match status" value="1"/>
</dbReference>
<dbReference type="GO" id="GO:0004497">
    <property type="term" value="F:monooxygenase activity"/>
    <property type="evidence" value="ECO:0007669"/>
    <property type="project" value="UniProtKB-KW"/>
</dbReference>
<evidence type="ECO:0000256" key="5">
    <source>
        <dbReference type="SAM" id="SignalP"/>
    </source>
</evidence>
<feature type="region of interest" description="Disordered" evidence="4">
    <location>
        <begin position="296"/>
        <end position="337"/>
    </location>
</feature>
<dbReference type="SUPFAM" id="SSF54373">
    <property type="entry name" value="FAD-linked reductases, C-terminal domain"/>
    <property type="match status" value="1"/>
</dbReference>
<keyword evidence="5" id="KW-0732">Signal</keyword>
<feature type="compositionally biased region" description="Basic and acidic residues" evidence="4">
    <location>
        <begin position="311"/>
        <end position="322"/>
    </location>
</feature>
<evidence type="ECO:0000256" key="4">
    <source>
        <dbReference type="SAM" id="MobiDB-lite"/>
    </source>
</evidence>
<sequence>MKRRLSLMLAVLLPCIAIAQQPPLRLLVGFPAGGSNDVIARHLAQGMSDQLQRNVIVENKPGAGGQLAAVALRSAAADGNTLFLSNSHALAMIPLTVRQPGYDPQRDFVPVGLVAISNDVLAVNPKLLGDVRNLKGLIDWANAHPGKGSVGVPAPASDPYFGVQILARDFGGDVTPIPYRGDGPVVQDVVAGQIPAGIGSIGAMMQYEREGRVRVIAVSGPRRLPSIPHVPTYVEQGLAGYGVSGFVAVLAPAGLPTDLVRRYNRAVTRVVESPAFAAKVSELGVLPPPVRPMRLARASRRRRRPSPRWWSARDTRARDPARHSRPSHRSSPWQAPRPRGIATMTVLIAGGGIAGLSLALTCQQIGVSFKVFETVRRIRPLGVGINLQPSAVRELMDLGLGHLLDDIGVRTRDYGMYTKHGLHIWTEPRGLQAGYRWPQYSVHRGRLHMMLYEELLRRAGPDCVECGWAATGFADEGGKAVLHLRNAEGADRIERGDILVGADGIHSAIRRQIAPDEGEPVWGGAVLWRGTSRAIPYKTGASMVMIGHSGLRFVAYPISAPDPRTGLATINWIANLNYEPGQPWNKEDWNREARLEDFLPRFTDMRFDWLDVPALIAAADTVYEYPMVDRDPLGHWTVGRTSLMGDAAHAAYPVGSNGAGSAIIDARELGRAFLEHGLTPEALSAYEARMRPATAQVILTNRVAGPDSILDLVEERCGGRFDRIEDVVPQEELARHSVQYKAIAGYSVQATNERPPTIEPGVRIR</sequence>
<dbReference type="NCBIfam" id="NF005720">
    <property type="entry name" value="PRK07538.1"/>
    <property type="match status" value="1"/>
</dbReference>
<accession>A0A4Q7NDN4</accession>
<dbReference type="SUPFAM" id="SSF51905">
    <property type="entry name" value="FAD/NAD(P)-binding domain"/>
    <property type="match status" value="1"/>
</dbReference>
<dbReference type="Gene3D" id="3.40.190.150">
    <property type="entry name" value="Bordetella uptake gene, domain 1"/>
    <property type="match status" value="1"/>
</dbReference>
<dbReference type="Pfam" id="PF03401">
    <property type="entry name" value="TctC"/>
    <property type="match status" value="1"/>
</dbReference>
<dbReference type="InterPro" id="IPR042100">
    <property type="entry name" value="Bug_dom1"/>
</dbReference>
<comment type="similarity">
    <text evidence="1">Belongs to the UPF0065 (bug) family.</text>
</comment>
<dbReference type="Proteomes" id="UP000292445">
    <property type="component" value="Unassembled WGS sequence"/>
</dbReference>
<evidence type="ECO:0000256" key="3">
    <source>
        <dbReference type="ARBA" id="ARBA00023033"/>
    </source>
</evidence>
<keyword evidence="8" id="KW-1185">Reference proteome</keyword>
<dbReference type="RefSeq" id="WP_165404653.1">
    <property type="nucleotide sequence ID" value="NZ_SGXC01000002.1"/>
</dbReference>
<dbReference type="PANTHER" id="PTHR13789">
    <property type="entry name" value="MONOOXYGENASE"/>
    <property type="match status" value="1"/>
</dbReference>
<comment type="caution">
    <text evidence="7">The sequence shown here is derived from an EMBL/GenBank/DDBJ whole genome shotgun (WGS) entry which is preliminary data.</text>
</comment>
<feature type="signal peptide" evidence="5">
    <location>
        <begin position="1"/>
        <end position="19"/>
    </location>
</feature>
<dbReference type="InterPro" id="IPR050493">
    <property type="entry name" value="FAD-dep_Monooxygenase_BioMet"/>
</dbReference>
<dbReference type="Gene3D" id="3.30.9.30">
    <property type="match status" value="1"/>
</dbReference>
<feature type="compositionally biased region" description="Basic residues" evidence="4">
    <location>
        <begin position="297"/>
        <end position="306"/>
    </location>
</feature>
<evidence type="ECO:0000313" key="8">
    <source>
        <dbReference type="Proteomes" id="UP000292445"/>
    </source>
</evidence>
<keyword evidence="7" id="KW-0675">Receptor</keyword>
<dbReference type="InterPro" id="IPR036188">
    <property type="entry name" value="FAD/NAD-bd_sf"/>
</dbReference>
<dbReference type="PRINTS" id="PR00420">
    <property type="entry name" value="RNGMNOXGNASE"/>
</dbReference>
<gene>
    <name evidence="7" type="ORF">EV675_3754</name>
</gene>
<dbReference type="InterPro" id="IPR005064">
    <property type="entry name" value="BUG"/>
</dbReference>
<evidence type="ECO:0000313" key="7">
    <source>
        <dbReference type="EMBL" id="RZS81136.1"/>
    </source>
</evidence>